<gene>
    <name evidence="2" type="ORF">SAMN06296036_10560</name>
</gene>
<name>A0A1Y6BGZ5_9BACT</name>
<dbReference type="GO" id="GO:0061503">
    <property type="term" value="F:tRNA threonylcarbamoyladenosine dehydratase"/>
    <property type="evidence" value="ECO:0007669"/>
    <property type="project" value="TreeGrafter"/>
</dbReference>
<evidence type="ECO:0000313" key="3">
    <source>
        <dbReference type="Proteomes" id="UP000192907"/>
    </source>
</evidence>
<dbReference type="Gene3D" id="3.40.50.720">
    <property type="entry name" value="NAD(P)-binding Rossmann-like Domain"/>
    <property type="match status" value="1"/>
</dbReference>
<dbReference type="AlphaFoldDB" id="A0A1Y6BGZ5"/>
<reference evidence="3" key="1">
    <citation type="submission" date="2017-04" db="EMBL/GenBank/DDBJ databases">
        <authorList>
            <person name="Varghese N."/>
            <person name="Submissions S."/>
        </authorList>
    </citation>
    <scope>NUCLEOTIDE SEQUENCE [LARGE SCALE GENOMIC DNA]</scope>
    <source>
        <strain evidence="3">RKEM611</strain>
    </source>
</reference>
<dbReference type="Proteomes" id="UP000192907">
    <property type="component" value="Unassembled WGS sequence"/>
</dbReference>
<dbReference type="SUPFAM" id="SSF69572">
    <property type="entry name" value="Activating enzymes of the ubiquitin-like proteins"/>
    <property type="match status" value="1"/>
</dbReference>
<dbReference type="EMBL" id="FWZT01000005">
    <property type="protein sequence ID" value="SMF11183.1"/>
    <property type="molecule type" value="Genomic_DNA"/>
</dbReference>
<protein>
    <submittedName>
        <fullName evidence="2">tRNA A37 threonylcarbamoyladenosine dehydratase</fullName>
    </submittedName>
</protein>
<dbReference type="Pfam" id="PF00899">
    <property type="entry name" value="ThiF"/>
    <property type="match status" value="1"/>
</dbReference>
<dbReference type="OrthoDB" id="5289449at2"/>
<dbReference type="GO" id="GO:0008641">
    <property type="term" value="F:ubiquitin-like modifier activating enzyme activity"/>
    <property type="evidence" value="ECO:0007669"/>
    <property type="project" value="InterPro"/>
</dbReference>
<dbReference type="RefSeq" id="WP_132317565.1">
    <property type="nucleotide sequence ID" value="NZ_FWZT01000005.1"/>
</dbReference>
<feature type="domain" description="THIF-type NAD/FAD binding fold" evidence="1">
    <location>
        <begin position="17"/>
        <end position="253"/>
    </location>
</feature>
<dbReference type="STRING" id="1513793.SAMN06296036_10560"/>
<evidence type="ECO:0000313" key="2">
    <source>
        <dbReference type="EMBL" id="SMF11183.1"/>
    </source>
</evidence>
<sequence length="261" mass="28095">MSENSHYSDRFSGISRLYGQSQAKGLQEAHVAVIGIGGVGSWSAEAIARSGVGKITLIDLDDICITNSNRQIHTLHSTIGQQKVDAMATRIQGINPECNVRVIHDFFTASTAEEILSLNFDFVIDAIDSLNSKVSLLSLCHQKKIPVVTVGGAGGRRNPSAIKQDDLSESFNDGLLRRVRKKLRAEHGFPDTGSFGIPSVFSIERLWLPTPEGEVCLVPKKQKLSYNLDCNSGFGTASFVTGTFGFTAAAIAMAHLTGTTL</sequence>
<organism evidence="2 3">
    <name type="scientific">Pseudobacteriovorax antillogorgiicola</name>
    <dbReference type="NCBI Taxonomy" id="1513793"/>
    <lineage>
        <taxon>Bacteria</taxon>
        <taxon>Pseudomonadati</taxon>
        <taxon>Bdellovibrionota</taxon>
        <taxon>Oligoflexia</taxon>
        <taxon>Oligoflexales</taxon>
        <taxon>Pseudobacteriovoracaceae</taxon>
        <taxon>Pseudobacteriovorax</taxon>
    </lineage>
</organism>
<evidence type="ECO:0000259" key="1">
    <source>
        <dbReference type="Pfam" id="PF00899"/>
    </source>
</evidence>
<dbReference type="InterPro" id="IPR045886">
    <property type="entry name" value="ThiF/MoeB/HesA"/>
</dbReference>
<dbReference type="PANTHER" id="PTHR43267">
    <property type="entry name" value="TRNA THREONYLCARBAMOYLADENOSINE DEHYDRATASE"/>
    <property type="match status" value="1"/>
</dbReference>
<dbReference type="InterPro" id="IPR035985">
    <property type="entry name" value="Ubiquitin-activating_enz"/>
</dbReference>
<accession>A0A1Y6BGZ5</accession>
<dbReference type="InterPro" id="IPR000594">
    <property type="entry name" value="ThiF_NAD_FAD-bd"/>
</dbReference>
<proteinExistence type="predicted"/>
<dbReference type="GO" id="GO:0061504">
    <property type="term" value="P:cyclic threonylcarbamoyladenosine biosynthetic process"/>
    <property type="evidence" value="ECO:0007669"/>
    <property type="project" value="TreeGrafter"/>
</dbReference>
<keyword evidence="3" id="KW-1185">Reference proteome</keyword>
<dbReference type="PANTHER" id="PTHR43267:SF1">
    <property type="entry name" value="TRNA THREONYLCARBAMOYLADENOSINE DEHYDRATASE"/>
    <property type="match status" value="1"/>
</dbReference>
<dbReference type="CDD" id="cd00755">
    <property type="entry name" value="YgdL_like"/>
    <property type="match status" value="1"/>
</dbReference>